<sequence>MNLYDTVFEVIDMRSFSNLWYWIGLAVLWSSVSHWVIGVPYDTVIRARRGKTQDAMRDLHDLVRVNVNRILYIAEVSGTLIALIWSALLTMLGLAAFVYQVEFATAVFLLVAPMSILTLMTVRTAHLIRENEDRGEALIRRLLRHRIATQALGFLSIFVTAMYGMYTNLYVAPYSGF</sequence>
<keyword evidence="1" id="KW-0472">Membrane</keyword>
<feature type="transmembrane region" description="Helical" evidence="1">
    <location>
        <begin position="70"/>
        <end position="97"/>
    </location>
</feature>
<reference evidence="2 3" key="1">
    <citation type="submission" date="2018-05" db="EMBL/GenBank/DDBJ databases">
        <title>Genomic Encyclopedia of Type Strains, Phase IV (KMG-IV): sequencing the most valuable type-strain genomes for metagenomic binning, comparative biology and taxonomic classification.</title>
        <authorList>
            <person name="Goeker M."/>
        </authorList>
    </citation>
    <scope>NUCLEOTIDE SEQUENCE [LARGE SCALE GENOMIC DNA]</scope>
    <source>
        <strain evidence="2 3">DSM 103371</strain>
    </source>
</reference>
<keyword evidence="3" id="KW-1185">Reference proteome</keyword>
<dbReference type="EMBL" id="QGGV01000002">
    <property type="protein sequence ID" value="PWK57942.1"/>
    <property type="molecule type" value="Genomic_DNA"/>
</dbReference>
<dbReference type="AlphaFoldDB" id="A0A316GBG2"/>
<feature type="transmembrane region" description="Helical" evidence="1">
    <location>
        <begin position="20"/>
        <end position="41"/>
    </location>
</feature>
<dbReference type="KEGG" id="salo:EF888_11250"/>
<evidence type="ECO:0008006" key="4">
    <source>
        <dbReference type="Google" id="ProtNLM"/>
    </source>
</evidence>
<evidence type="ECO:0000313" key="3">
    <source>
        <dbReference type="Proteomes" id="UP000245390"/>
    </source>
</evidence>
<evidence type="ECO:0000256" key="1">
    <source>
        <dbReference type="SAM" id="Phobius"/>
    </source>
</evidence>
<dbReference type="RefSeq" id="WP_109758504.1">
    <property type="nucleotide sequence ID" value="NZ_CP034588.1"/>
</dbReference>
<organism evidence="2 3">
    <name type="scientific">Silicimonas algicola</name>
    <dbReference type="NCBI Taxonomy" id="1826607"/>
    <lineage>
        <taxon>Bacteria</taxon>
        <taxon>Pseudomonadati</taxon>
        <taxon>Pseudomonadota</taxon>
        <taxon>Alphaproteobacteria</taxon>
        <taxon>Rhodobacterales</taxon>
        <taxon>Paracoccaceae</taxon>
    </lineage>
</organism>
<evidence type="ECO:0000313" key="2">
    <source>
        <dbReference type="EMBL" id="PWK57942.1"/>
    </source>
</evidence>
<proteinExistence type="predicted"/>
<keyword evidence="1" id="KW-0812">Transmembrane</keyword>
<accession>A0A316GBG2</accession>
<feature type="transmembrane region" description="Helical" evidence="1">
    <location>
        <begin position="147"/>
        <end position="166"/>
    </location>
</feature>
<gene>
    <name evidence="2" type="ORF">C8D95_102592</name>
</gene>
<protein>
    <recommendedName>
        <fullName evidence="4">Component of SufBCD complex</fullName>
    </recommendedName>
</protein>
<name>A0A316GBG2_9RHOB</name>
<feature type="transmembrane region" description="Helical" evidence="1">
    <location>
        <begin position="103"/>
        <end position="126"/>
    </location>
</feature>
<dbReference type="OrthoDB" id="7847071at2"/>
<dbReference type="Proteomes" id="UP000245390">
    <property type="component" value="Unassembled WGS sequence"/>
</dbReference>
<keyword evidence="1" id="KW-1133">Transmembrane helix</keyword>
<comment type="caution">
    <text evidence="2">The sequence shown here is derived from an EMBL/GenBank/DDBJ whole genome shotgun (WGS) entry which is preliminary data.</text>
</comment>